<accession>A0A4Z0JR24</accession>
<sequence length="165" mass="18725">MSETMWDLTGKALSLVEHAEDIDPTVFNDTLDSLREPIKEKAVNIKKVDDELDIQQKAIQAKIDGINKKTDVLKSRIKTIQSKRDVLKDSVLNGMNAAGIRNIKTDDTTIFTTERKHYEYQEDKIPASYYKPKYILSKAEVKNDVKAGKKIPGVIESVKQTVIFK</sequence>
<dbReference type="AlphaFoldDB" id="A0A4Z0JR24"/>
<name>A0A4Z0JR24_9LACO</name>
<dbReference type="Proteomes" id="UP000298021">
    <property type="component" value="Unassembled WGS sequence"/>
</dbReference>
<dbReference type="OrthoDB" id="2168866at2"/>
<protein>
    <recommendedName>
        <fullName evidence="3">Siphovirus Gp157 family protein</fullName>
    </recommendedName>
</protein>
<reference evidence="1 2" key="1">
    <citation type="submission" date="2018-10" db="EMBL/GenBank/DDBJ databases">
        <title>Lactobacillus sp. R7 and Lactobacillus sp. R19 isolated from fermented mustard green product of Taiwan.</title>
        <authorList>
            <person name="Lin S.-T."/>
        </authorList>
    </citation>
    <scope>NUCLEOTIDE SEQUENCE [LARGE SCALE GENOMIC DNA]</scope>
    <source>
        <strain evidence="1 2">BCRC 81127</strain>
    </source>
</reference>
<dbReference type="InterPro" id="IPR008840">
    <property type="entry name" value="Sipho_Gp157"/>
</dbReference>
<evidence type="ECO:0000313" key="2">
    <source>
        <dbReference type="Proteomes" id="UP000298021"/>
    </source>
</evidence>
<evidence type="ECO:0000313" key="1">
    <source>
        <dbReference type="EMBL" id="TGD24369.1"/>
    </source>
</evidence>
<dbReference type="RefSeq" id="WP_135371625.1">
    <property type="nucleotide sequence ID" value="NZ_RKLY01000006.1"/>
</dbReference>
<keyword evidence="2" id="KW-1185">Reference proteome</keyword>
<proteinExistence type="predicted"/>
<dbReference type="Pfam" id="PF05565">
    <property type="entry name" value="Sipho_Gp157"/>
    <property type="match status" value="1"/>
</dbReference>
<dbReference type="EMBL" id="RKLY01000006">
    <property type="protein sequence ID" value="TGD24369.1"/>
    <property type="molecule type" value="Genomic_DNA"/>
</dbReference>
<organism evidence="1 2">
    <name type="scientific">Companilactobacillus suantsaicola</name>
    <dbReference type="NCBI Taxonomy" id="2487723"/>
    <lineage>
        <taxon>Bacteria</taxon>
        <taxon>Bacillati</taxon>
        <taxon>Bacillota</taxon>
        <taxon>Bacilli</taxon>
        <taxon>Lactobacillales</taxon>
        <taxon>Lactobacillaceae</taxon>
        <taxon>Companilactobacillus</taxon>
    </lineage>
</organism>
<gene>
    <name evidence="1" type="ORF">EGT49_03680</name>
</gene>
<evidence type="ECO:0008006" key="3">
    <source>
        <dbReference type="Google" id="ProtNLM"/>
    </source>
</evidence>
<comment type="caution">
    <text evidence="1">The sequence shown here is derived from an EMBL/GenBank/DDBJ whole genome shotgun (WGS) entry which is preliminary data.</text>
</comment>